<organism evidence="2 3">
    <name type="scientific">Riccia sorocarpa</name>
    <dbReference type="NCBI Taxonomy" id="122646"/>
    <lineage>
        <taxon>Eukaryota</taxon>
        <taxon>Viridiplantae</taxon>
        <taxon>Streptophyta</taxon>
        <taxon>Embryophyta</taxon>
        <taxon>Marchantiophyta</taxon>
        <taxon>Marchantiopsida</taxon>
        <taxon>Marchantiidae</taxon>
        <taxon>Marchantiales</taxon>
        <taxon>Ricciaceae</taxon>
        <taxon>Riccia</taxon>
    </lineage>
</organism>
<sequence length="449" mass="52633">MKKKKKPYDKIRFRRRRPRKKSVLWGKTHVIERGKYVGREILPENTVLDTEVWGRSLPNDVFCIILARLPMSSMIRFRTVCKAWYEMLKDPNYLDACSRLPPRAPSLVLKNEQTCFLYEPQTDRWMWIPDSFFQPETEAKFQVVDSKGGRILLKRHYRLLLFNPLNRCKRGFPPMLDLDHDTHDIPVANEVYVAGMYIDDFSKVLHVLVLDKKTNYEPPDEDDEGDTDDAEDGLEPFLAQTYDSVSNSWEMVGVFNPEYELSIENAALVDGFLHCLTKAIKPHMYYNRLAIYSVLRDVWDEDVIDMPEEDQELVAPRLFTHGRKQLLAAALIDKSCVRMAGDFPRWRNLIVYELRMIHPPVSQWVRILEIEPRIVQELLWHVNAEDLVFLPEGDFLYFGSRTGSSLGLIELKTFSWRSLPVFPGYTPYDARRSKTYAPFLFEPRFELVP</sequence>
<dbReference type="PANTHER" id="PTHR31672:SF7">
    <property type="entry name" value="F-BOX DOMAIN-CONTAINING PROTEIN"/>
    <property type="match status" value="1"/>
</dbReference>
<dbReference type="PROSITE" id="PS50181">
    <property type="entry name" value="FBOX"/>
    <property type="match status" value="1"/>
</dbReference>
<dbReference type="SUPFAM" id="SSF81383">
    <property type="entry name" value="F-box domain"/>
    <property type="match status" value="1"/>
</dbReference>
<dbReference type="AlphaFoldDB" id="A0ABD3GW68"/>
<evidence type="ECO:0000313" key="2">
    <source>
        <dbReference type="EMBL" id="KAL3683183.1"/>
    </source>
</evidence>
<dbReference type="Proteomes" id="UP001633002">
    <property type="component" value="Unassembled WGS sequence"/>
</dbReference>
<dbReference type="Pfam" id="PF00646">
    <property type="entry name" value="F-box"/>
    <property type="match status" value="1"/>
</dbReference>
<reference evidence="2 3" key="1">
    <citation type="submission" date="2024-09" db="EMBL/GenBank/DDBJ databases">
        <title>Chromosome-scale assembly of Riccia sorocarpa.</title>
        <authorList>
            <person name="Paukszto L."/>
        </authorList>
    </citation>
    <scope>NUCLEOTIDE SEQUENCE [LARGE SCALE GENOMIC DNA]</scope>
    <source>
        <strain evidence="2">LP-2024</strain>
        <tissue evidence="2">Aerial parts of the thallus</tissue>
    </source>
</reference>
<dbReference type="InterPro" id="IPR036047">
    <property type="entry name" value="F-box-like_dom_sf"/>
</dbReference>
<protein>
    <recommendedName>
        <fullName evidence="1">F-box domain-containing protein</fullName>
    </recommendedName>
</protein>
<dbReference type="Gene3D" id="1.20.1280.50">
    <property type="match status" value="1"/>
</dbReference>
<proteinExistence type="predicted"/>
<name>A0ABD3GW68_9MARC</name>
<gene>
    <name evidence="2" type="ORF">R1sor_001205</name>
</gene>
<evidence type="ECO:0000313" key="3">
    <source>
        <dbReference type="Proteomes" id="UP001633002"/>
    </source>
</evidence>
<dbReference type="InterPro" id="IPR001810">
    <property type="entry name" value="F-box_dom"/>
</dbReference>
<evidence type="ECO:0000259" key="1">
    <source>
        <dbReference type="PROSITE" id="PS50181"/>
    </source>
</evidence>
<keyword evidence="3" id="KW-1185">Reference proteome</keyword>
<dbReference type="SMART" id="SM00256">
    <property type="entry name" value="FBOX"/>
    <property type="match status" value="1"/>
</dbReference>
<dbReference type="PANTHER" id="PTHR31672">
    <property type="entry name" value="BNACNNG10540D PROTEIN"/>
    <property type="match status" value="1"/>
</dbReference>
<dbReference type="InterPro" id="IPR050796">
    <property type="entry name" value="SCF_F-box_component"/>
</dbReference>
<dbReference type="CDD" id="cd22157">
    <property type="entry name" value="F-box_AtFBW1-like"/>
    <property type="match status" value="1"/>
</dbReference>
<comment type="caution">
    <text evidence="2">The sequence shown here is derived from an EMBL/GenBank/DDBJ whole genome shotgun (WGS) entry which is preliminary data.</text>
</comment>
<feature type="domain" description="F-box" evidence="1">
    <location>
        <begin position="51"/>
        <end position="96"/>
    </location>
</feature>
<dbReference type="EMBL" id="JBJQOH010000006">
    <property type="protein sequence ID" value="KAL3683183.1"/>
    <property type="molecule type" value="Genomic_DNA"/>
</dbReference>
<accession>A0ABD3GW68</accession>